<feature type="compositionally biased region" description="Acidic residues" evidence="1">
    <location>
        <begin position="519"/>
        <end position="548"/>
    </location>
</feature>
<keyword evidence="3" id="KW-1185">Reference proteome</keyword>
<reference evidence="2" key="1">
    <citation type="submission" date="2020-04" db="EMBL/GenBank/DDBJ databases">
        <title>Analysis of mating type loci in Filobasidium floriforme.</title>
        <authorList>
            <person name="Nowrousian M."/>
        </authorList>
    </citation>
    <scope>NUCLEOTIDE SEQUENCE</scope>
    <source>
        <strain evidence="2">CBS 6242</strain>
    </source>
</reference>
<feature type="region of interest" description="Disordered" evidence="1">
    <location>
        <begin position="315"/>
        <end position="364"/>
    </location>
</feature>
<evidence type="ECO:0000313" key="2">
    <source>
        <dbReference type="EMBL" id="KAG7530372.1"/>
    </source>
</evidence>
<feature type="compositionally biased region" description="Acidic residues" evidence="1">
    <location>
        <begin position="340"/>
        <end position="359"/>
    </location>
</feature>
<sequence length="650" mass="69975">MDVDELDELVDYEEDAMMTDAVEDAGGEIDMDPVDVEDDHGKLDDDEEMMQADNNAPEGTTESVAMTPMQFVTPITTIPTTDEMQAEPFIPAPEPNSNLNLTSAPAANITDWPPAPTSIPPVPSRLPEATLIPPEVRHEEGKLDPLNLNARSELEIEVNSIAAEPPASPSRTVASTSFVLPETGTSTRPPSPPVGGVGPGGVMLVPGPKDNEEEVEGEGAVQGESNGEDAVGRETVDVAASTTDGAVLGEGAGSTETTAETEGAKRGSPTEASEQPENDAKPAGAVRIETETVNLDVHTGDGTVAEDCEQGEVHADGGVPLTEVDHVEDDPEEHEHEHDELSEEQEDEEEQEQEQDEETGEPKFSPIVIEIITNALRPLFFPLSEHNAELCTRFTRPDSDDWECEPYDPLLPGLADELYKAPLRDVFVALRARLGEEWDESRGTEMILHERNLGLKIGEDNKYTDTLSLHDLADLHSRCNCTDPLTLSIEYDSVRFIAKYNAIKKVLDSSAAPPGVDSSSDEDEDEEETGEIEYEDDENEHDEHEGDDLSGGHDHVFAYGAVSGETSSEQEDVYVVDGAEADEEDAPEESTADRPVVASASGLVNDDSASEAVGAVEAEMTSPLGAESKELKTVEPEIRGTLTCKSQRCI</sequence>
<dbReference type="Proteomes" id="UP000812966">
    <property type="component" value="Unassembled WGS sequence"/>
</dbReference>
<evidence type="ECO:0000313" key="3">
    <source>
        <dbReference type="Proteomes" id="UP000812966"/>
    </source>
</evidence>
<proteinExistence type="predicted"/>
<dbReference type="InterPro" id="IPR018822">
    <property type="entry name" value="UPF0646"/>
</dbReference>
<organism evidence="2 3">
    <name type="scientific">Filobasidium floriforme</name>
    <dbReference type="NCBI Taxonomy" id="5210"/>
    <lineage>
        <taxon>Eukaryota</taxon>
        <taxon>Fungi</taxon>
        <taxon>Dikarya</taxon>
        <taxon>Basidiomycota</taxon>
        <taxon>Agaricomycotina</taxon>
        <taxon>Tremellomycetes</taxon>
        <taxon>Filobasidiales</taxon>
        <taxon>Filobasidiaceae</taxon>
        <taxon>Filobasidium</taxon>
    </lineage>
</organism>
<dbReference type="OrthoDB" id="2573767at2759"/>
<dbReference type="EMBL" id="JABELV010000120">
    <property type="protein sequence ID" value="KAG7530372.1"/>
    <property type="molecule type" value="Genomic_DNA"/>
</dbReference>
<name>A0A8K0JJQ9_9TREE</name>
<dbReference type="Pfam" id="PF10336">
    <property type="entry name" value="DUF2420"/>
    <property type="match status" value="1"/>
</dbReference>
<protein>
    <submittedName>
        <fullName evidence="2">Uncharacterized protein</fullName>
    </submittedName>
</protein>
<feature type="region of interest" description="Disordered" evidence="1">
    <location>
        <begin position="509"/>
        <end position="605"/>
    </location>
</feature>
<feature type="region of interest" description="Disordered" evidence="1">
    <location>
        <begin position="181"/>
        <end position="285"/>
    </location>
</feature>
<comment type="caution">
    <text evidence="2">The sequence shown here is derived from an EMBL/GenBank/DDBJ whole genome shotgun (WGS) entry which is preliminary data.</text>
</comment>
<feature type="region of interest" description="Disordered" evidence="1">
    <location>
        <begin position="24"/>
        <end position="45"/>
    </location>
</feature>
<evidence type="ECO:0000256" key="1">
    <source>
        <dbReference type="SAM" id="MobiDB-lite"/>
    </source>
</evidence>
<accession>A0A8K0JJQ9</accession>
<gene>
    <name evidence="2" type="ORF">FFLO_05088</name>
</gene>
<dbReference type="AlphaFoldDB" id="A0A8K0JJQ9"/>
<feature type="compositionally biased region" description="Acidic residues" evidence="1">
    <location>
        <begin position="568"/>
        <end position="590"/>
    </location>
</feature>